<dbReference type="SUPFAM" id="SSF81301">
    <property type="entry name" value="Nucleotidyltransferase"/>
    <property type="match status" value="1"/>
</dbReference>
<evidence type="ECO:0000313" key="1">
    <source>
        <dbReference type="EMBL" id="OGG47813.1"/>
    </source>
</evidence>
<sequence length="356" mass="38599">MPLAGPLIPISDLRFHRASPSPDSLRLLRVACDYLGRLPPRPVVAVCVCSSVAWGNATPASDLDVGLIVPEDTPLCSEKRPFGEDFVDHCEWPFSWITDLVEDPLQNPILSYTVAFALVLFDPEGRLAAVQRRLAPAILNGGAKRWIDHFLGRAGQMRSKVRQKLNADPQADVASLLFEAVRRLSDAVLHLAPGGHCGEWPSRLRELAAQTDRPWLAEEALTILAPRGLDLAGLASAIDPIERLHHRSATPPCGASIGCSAVSATFFARKARYYAQAQDGLSLIRVLGRVLDYVDENLDAKQVAGGGAPALAALQAEGQRIQGLIRRAWPLDQASIQASVERLDLYVARIANVLQG</sequence>
<evidence type="ECO:0000313" key="2">
    <source>
        <dbReference type="Proteomes" id="UP000178606"/>
    </source>
</evidence>
<dbReference type="AlphaFoldDB" id="A0A1F6CF36"/>
<organism evidence="1 2">
    <name type="scientific">Handelsmanbacteria sp. (strain RIFCSPLOWO2_12_FULL_64_10)</name>
    <dbReference type="NCBI Taxonomy" id="1817868"/>
    <lineage>
        <taxon>Bacteria</taxon>
        <taxon>Candidatus Handelsmaniibacteriota</taxon>
    </lineage>
</organism>
<protein>
    <recommendedName>
        <fullName evidence="3">Polymerase nucleotidyl transferase domain-containing protein</fullName>
    </recommendedName>
</protein>
<accession>A0A1F6CF36</accession>
<dbReference type="InterPro" id="IPR043519">
    <property type="entry name" value="NT_sf"/>
</dbReference>
<dbReference type="Gene3D" id="3.30.460.10">
    <property type="entry name" value="Beta Polymerase, domain 2"/>
    <property type="match status" value="1"/>
</dbReference>
<comment type="caution">
    <text evidence="1">The sequence shown here is derived from an EMBL/GenBank/DDBJ whole genome shotgun (WGS) entry which is preliminary data.</text>
</comment>
<proteinExistence type="predicted"/>
<dbReference type="Proteomes" id="UP000178606">
    <property type="component" value="Unassembled WGS sequence"/>
</dbReference>
<dbReference type="EMBL" id="MFKF01000266">
    <property type="protein sequence ID" value="OGG47813.1"/>
    <property type="molecule type" value="Genomic_DNA"/>
</dbReference>
<reference evidence="1 2" key="1">
    <citation type="journal article" date="2016" name="Nat. Commun.">
        <title>Thousands of microbial genomes shed light on interconnected biogeochemical processes in an aquifer system.</title>
        <authorList>
            <person name="Anantharaman K."/>
            <person name="Brown C.T."/>
            <person name="Hug L.A."/>
            <person name="Sharon I."/>
            <person name="Castelle C.J."/>
            <person name="Probst A.J."/>
            <person name="Thomas B.C."/>
            <person name="Singh A."/>
            <person name="Wilkins M.J."/>
            <person name="Karaoz U."/>
            <person name="Brodie E.L."/>
            <person name="Williams K.H."/>
            <person name="Hubbard S.S."/>
            <person name="Banfield J.F."/>
        </authorList>
    </citation>
    <scope>NUCLEOTIDE SEQUENCE [LARGE SCALE GENOMIC DNA]</scope>
    <source>
        <strain evidence="2">RIFCSPLOWO2_12_FULL_64_10</strain>
    </source>
</reference>
<gene>
    <name evidence="1" type="ORF">A3F84_12785</name>
</gene>
<name>A0A1F6CF36_HANXR</name>
<evidence type="ECO:0008006" key="3">
    <source>
        <dbReference type="Google" id="ProtNLM"/>
    </source>
</evidence>